<feature type="domain" description="Nitroreductase" evidence="1">
    <location>
        <begin position="91"/>
        <end position="272"/>
    </location>
</feature>
<dbReference type="AlphaFoldDB" id="A0A830GRR1"/>
<dbReference type="InterPro" id="IPR000415">
    <property type="entry name" value="Nitroreductase-like"/>
</dbReference>
<proteinExistence type="predicted"/>
<reference evidence="2" key="1">
    <citation type="journal article" date="2014" name="Int. J. Syst. Evol. Microbiol.">
        <title>Complete genome sequence of Corynebacterium casei LMG S-19264T (=DSM 44701T), isolated from a smear-ripened cheese.</title>
        <authorList>
            <consortium name="US DOE Joint Genome Institute (JGI-PGF)"/>
            <person name="Walter F."/>
            <person name="Albersmeier A."/>
            <person name="Kalinowski J."/>
            <person name="Ruckert C."/>
        </authorList>
    </citation>
    <scope>NUCLEOTIDE SEQUENCE</scope>
    <source>
        <strain evidence="2">JCM 10088</strain>
    </source>
</reference>
<dbReference type="InterPro" id="IPR052544">
    <property type="entry name" value="Bacteriocin_Proc_Enz"/>
</dbReference>
<dbReference type="EMBL" id="BMNL01000001">
    <property type="protein sequence ID" value="GGP19037.1"/>
    <property type="molecule type" value="Genomic_DNA"/>
</dbReference>
<dbReference type="NCBIfam" id="TIGR03605">
    <property type="entry name" value="antibiot_sagB"/>
    <property type="match status" value="1"/>
</dbReference>
<keyword evidence="3" id="KW-1185">Reference proteome</keyword>
<dbReference type="InterPro" id="IPR020051">
    <property type="entry name" value="SagB-type_dehydrogenase"/>
</dbReference>
<dbReference type="CDD" id="cd02142">
    <property type="entry name" value="McbC_SagB-like_oxidoreductase"/>
    <property type="match status" value="1"/>
</dbReference>
<dbReference type="Gene3D" id="3.40.109.10">
    <property type="entry name" value="NADH Oxidase"/>
    <property type="match status" value="1"/>
</dbReference>
<evidence type="ECO:0000313" key="2">
    <source>
        <dbReference type="EMBL" id="GGP19037.1"/>
    </source>
</evidence>
<dbReference type="PANTHER" id="PTHR43745:SF2">
    <property type="entry name" value="NITROREDUCTASE MJ1384-RELATED"/>
    <property type="match status" value="1"/>
</dbReference>
<reference evidence="2" key="2">
    <citation type="submission" date="2020-09" db="EMBL/GenBank/DDBJ databases">
        <authorList>
            <person name="Sun Q."/>
            <person name="Ohkuma M."/>
        </authorList>
    </citation>
    <scope>NUCLEOTIDE SEQUENCE</scope>
    <source>
        <strain evidence="2">JCM 10088</strain>
    </source>
</reference>
<organism evidence="2 3">
    <name type="scientific">Thermocladium modestius</name>
    <dbReference type="NCBI Taxonomy" id="62609"/>
    <lineage>
        <taxon>Archaea</taxon>
        <taxon>Thermoproteota</taxon>
        <taxon>Thermoprotei</taxon>
        <taxon>Thermoproteales</taxon>
        <taxon>Thermoproteaceae</taxon>
        <taxon>Thermocladium</taxon>
    </lineage>
</organism>
<dbReference type="InterPro" id="IPR029479">
    <property type="entry name" value="Nitroreductase"/>
</dbReference>
<accession>A0A830GRR1</accession>
<dbReference type="RefSeq" id="WP_188595528.1">
    <property type="nucleotide sequence ID" value="NZ_BMNL01000001.1"/>
</dbReference>
<dbReference type="Pfam" id="PF00881">
    <property type="entry name" value="Nitroreductase"/>
    <property type="match status" value="1"/>
</dbReference>
<sequence>MKVRYSSPLHLTFKYLGVSDRVVEDSSIPPMWSLYIDQTRQEKIMHRLRMTSGFFISPDISPHIDVKTYEFGPIIPLRPLSEIQVDLPKLLAQRRSSRSLRGPMSFEELSTILVNCCGRTHYEERIGRWLRAYPSPGALYPNDVYLIANHVQGLRPGIYYFNPEKLGLYIVSEDEGRLGRARASFLEKELAGSAAAIFLLVTTMSRVSIKYGEIGLKLALLEAGIITENVVLLASALGLRSLPYESFVDYDLNEALSLDSANRFVAFTVMIGR</sequence>
<dbReference type="GO" id="GO:0016491">
    <property type="term" value="F:oxidoreductase activity"/>
    <property type="evidence" value="ECO:0007669"/>
    <property type="project" value="InterPro"/>
</dbReference>
<evidence type="ECO:0000313" key="3">
    <source>
        <dbReference type="Proteomes" id="UP000610960"/>
    </source>
</evidence>
<gene>
    <name evidence="2" type="ORF">GCM10007981_01100</name>
</gene>
<dbReference type="SUPFAM" id="SSF55469">
    <property type="entry name" value="FMN-dependent nitroreductase-like"/>
    <property type="match status" value="1"/>
</dbReference>
<comment type="caution">
    <text evidence="2">The sequence shown here is derived from an EMBL/GenBank/DDBJ whole genome shotgun (WGS) entry which is preliminary data.</text>
</comment>
<dbReference type="OrthoDB" id="10206at2157"/>
<dbReference type="Proteomes" id="UP000610960">
    <property type="component" value="Unassembled WGS sequence"/>
</dbReference>
<evidence type="ECO:0000259" key="1">
    <source>
        <dbReference type="Pfam" id="PF00881"/>
    </source>
</evidence>
<protein>
    <recommendedName>
        <fullName evidence="1">Nitroreductase domain-containing protein</fullName>
    </recommendedName>
</protein>
<dbReference type="PANTHER" id="PTHR43745">
    <property type="entry name" value="NITROREDUCTASE MJ1384-RELATED"/>
    <property type="match status" value="1"/>
</dbReference>
<name>A0A830GRR1_9CREN</name>